<dbReference type="InterPro" id="IPR035996">
    <property type="entry name" value="4pyrrol_Methylase_sf"/>
</dbReference>
<dbReference type="Pfam" id="PF00590">
    <property type="entry name" value="TP_methylase"/>
    <property type="match status" value="1"/>
</dbReference>
<dbReference type="OrthoDB" id="9815856at2"/>
<dbReference type="InterPro" id="IPR050161">
    <property type="entry name" value="Siro_Cobalamin_biosynth"/>
</dbReference>
<evidence type="ECO:0000256" key="2">
    <source>
        <dbReference type="ARBA" id="ARBA00005879"/>
    </source>
</evidence>
<dbReference type="GO" id="GO:0032259">
    <property type="term" value="P:methylation"/>
    <property type="evidence" value="ECO:0007669"/>
    <property type="project" value="UniProtKB-KW"/>
</dbReference>
<dbReference type="HOGENOM" id="CLU_011276_7_1_6"/>
<keyword evidence="6" id="KW-0949">S-adenosyl-L-methionine</keyword>
<protein>
    <submittedName>
        <fullName evidence="9">Precorrin-4 C(11)-methyltransferase</fullName>
        <ecNumber evidence="9">2.1.1.133</ecNumber>
    </submittedName>
</protein>
<dbReference type="PANTHER" id="PTHR45790">
    <property type="entry name" value="SIROHEME SYNTHASE-RELATED"/>
    <property type="match status" value="1"/>
</dbReference>
<dbReference type="RefSeq" id="WP_004582371.1">
    <property type="nucleotide sequence ID" value="NZ_AP028878.1"/>
</dbReference>
<dbReference type="PANTHER" id="PTHR45790:SF4">
    <property type="entry name" value="COBALT-PRECORRIN-4 C(11)-METHYLTRANSFERASE"/>
    <property type="match status" value="1"/>
</dbReference>
<keyword evidence="4 7" id="KW-0489">Methyltransferase</keyword>
<evidence type="ECO:0000256" key="1">
    <source>
        <dbReference type="ARBA" id="ARBA00004953"/>
    </source>
</evidence>
<dbReference type="AlphaFoldDB" id="N6WT11"/>
<dbReference type="GO" id="GO:0046026">
    <property type="term" value="F:precorrin-4 C11-methyltransferase activity"/>
    <property type="evidence" value="ECO:0007669"/>
    <property type="project" value="UniProtKB-EC"/>
</dbReference>
<evidence type="ECO:0000313" key="9">
    <source>
        <dbReference type="EMBL" id="ENO14152.1"/>
    </source>
</evidence>
<dbReference type="InterPro" id="IPR006362">
    <property type="entry name" value="Cbl_synth_CobM/CibF"/>
</dbReference>
<organism evidence="9 10">
    <name type="scientific">Marinobacter nanhaiticus D15-8W</name>
    <dbReference type="NCBI Taxonomy" id="626887"/>
    <lineage>
        <taxon>Bacteria</taxon>
        <taxon>Pseudomonadati</taxon>
        <taxon>Pseudomonadota</taxon>
        <taxon>Gammaproteobacteria</taxon>
        <taxon>Pseudomonadales</taxon>
        <taxon>Marinobacteraceae</taxon>
        <taxon>Marinobacter</taxon>
    </lineage>
</organism>
<dbReference type="UniPathway" id="UPA00148"/>
<reference evidence="9 10" key="1">
    <citation type="journal article" date="2013" name="Genome Announc.">
        <title>Genome Sequence of the Polycyclic Aromatic Hydrocarbon-Degrading Bacterium Strain Marinobacter nanhaiticus D15-8WT.</title>
        <authorList>
            <person name="Cui Z."/>
            <person name="Gao W."/>
            <person name="Li Q."/>
            <person name="Xu G."/>
            <person name="Zheng L."/>
        </authorList>
    </citation>
    <scope>NUCLEOTIDE SEQUENCE [LARGE SCALE GENOMIC DNA]</scope>
    <source>
        <strain evidence="9 10">D15-8W</strain>
    </source>
</reference>
<dbReference type="InterPro" id="IPR014777">
    <property type="entry name" value="4pyrrole_Mease_sub1"/>
</dbReference>
<dbReference type="STRING" id="626887.J057_22200"/>
<evidence type="ECO:0000313" key="10">
    <source>
        <dbReference type="Proteomes" id="UP000013165"/>
    </source>
</evidence>
<evidence type="ECO:0000256" key="5">
    <source>
        <dbReference type="ARBA" id="ARBA00022679"/>
    </source>
</evidence>
<dbReference type="CDD" id="cd11641">
    <property type="entry name" value="Precorrin-4_C11-MT"/>
    <property type="match status" value="1"/>
</dbReference>
<accession>N6WT11</accession>
<dbReference type="EMBL" id="APLQ01000014">
    <property type="protein sequence ID" value="ENO14152.1"/>
    <property type="molecule type" value="Genomic_DNA"/>
</dbReference>
<evidence type="ECO:0000256" key="3">
    <source>
        <dbReference type="ARBA" id="ARBA00022573"/>
    </source>
</evidence>
<feature type="domain" description="Tetrapyrrole methylase" evidence="8">
    <location>
        <begin position="2"/>
        <end position="208"/>
    </location>
</feature>
<dbReference type="Proteomes" id="UP000013165">
    <property type="component" value="Unassembled WGS sequence"/>
</dbReference>
<dbReference type="PATRIC" id="fig|626887.3.peg.4440"/>
<evidence type="ECO:0000256" key="4">
    <source>
        <dbReference type="ARBA" id="ARBA00022603"/>
    </source>
</evidence>
<dbReference type="InterPro" id="IPR000878">
    <property type="entry name" value="4pyrrol_Mease"/>
</dbReference>
<evidence type="ECO:0000259" key="8">
    <source>
        <dbReference type="Pfam" id="PF00590"/>
    </source>
</evidence>
<name>N6WT11_9GAMM</name>
<keyword evidence="5 7" id="KW-0808">Transferase</keyword>
<dbReference type="GO" id="GO:0009236">
    <property type="term" value="P:cobalamin biosynthetic process"/>
    <property type="evidence" value="ECO:0007669"/>
    <property type="project" value="UniProtKB-UniPathway"/>
</dbReference>
<dbReference type="SUPFAM" id="SSF53790">
    <property type="entry name" value="Tetrapyrrole methylase"/>
    <property type="match status" value="1"/>
</dbReference>
<dbReference type="Gene3D" id="3.40.1010.10">
    <property type="entry name" value="Cobalt-precorrin-4 Transmethylase, Domain 1"/>
    <property type="match status" value="1"/>
</dbReference>
<dbReference type="NCBIfam" id="TIGR01465">
    <property type="entry name" value="cobM_cbiF"/>
    <property type="match status" value="1"/>
</dbReference>
<dbReference type="InterPro" id="IPR003043">
    <property type="entry name" value="Uropor_MeTrfase_CS"/>
</dbReference>
<comment type="pathway">
    <text evidence="1">Cofactor biosynthesis; adenosylcobalamin biosynthesis.</text>
</comment>
<sequence length="264" mass="28015">MTVHFIGAGPGAPDLLTLRGRDLIAACPVCLYAGSLVPEEVLSHCPEGARIVNTAPMALDDIIAEIHQAHREGKDVARLHSGDVSVWSAMGEQLRRLRQLSIPFTITPGVPSFAAAAATLGNELTLPGVAQSVVLTRTPGRASAMPVGESLANFARTGATLAIHLSIHNLAQVVADLTPHYGADCPVAVVWRASWPDERVIRGRLADIESAMDAGMNRTALILVGPALASDDFEESRLYSFDYDRRFRPQSAASPFADTSGGES</sequence>
<comment type="caution">
    <text evidence="9">The sequence shown here is derived from an EMBL/GenBank/DDBJ whole genome shotgun (WGS) entry which is preliminary data.</text>
</comment>
<evidence type="ECO:0000256" key="7">
    <source>
        <dbReference type="RuleBase" id="RU003960"/>
    </source>
</evidence>
<dbReference type="PROSITE" id="PS00839">
    <property type="entry name" value="SUMT_1"/>
    <property type="match status" value="1"/>
</dbReference>
<comment type="similarity">
    <text evidence="2 7">Belongs to the precorrin methyltransferase family.</text>
</comment>
<dbReference type="InterPro" id="IPR014776">
    <property type="entry name" value="4pyrrole_Mease_sub2"/>
</dbReference>
<keyword evidence="10" id="KW-1185">Reference proteome</keyword>
<proteinExistence type="inferred from homology"/>
<dbReference type="Gene3D" id="3.30.950.10">
    <property type="entry name" value="Methyltransferase, Cobalt-precorrin-4 Transmethylase, Domain 2"/>
    <property type="match status" value="1"/>
</dbReference>
<keyword evidence="3" id="KW-0169">Cobalamin biosynthesis</keyword>
<dbReference type="PROSITE" id="PS00840">
    <property type="entry name" value="SUMT_2"/>
    <property type="match status" value="1"/>
</dbReference>
<evidence type="ECO:0000256" key="6">
    <source>
        <dbReference type="ARBA" id="ARBA00022691"/>
    </source>
</evidence>
<dbReference type="EC" id="2.1.1.133" evidence="9"/>
<gene>
    <name evidence="9" type="primary">cobM</name>
    <name evidence="9" type="ORF">J057_22200</name>
</gene>
<dbReference type="eggNOG" id="COG2875">
    <property type="taxonomic scope" value="Bacteria"/>
</dbReference>